<reference evidence="1" key="1">
    <citation type="journal article" date="2020" name="Fungal Divers.">
        <title>Resolving the Mortierellaceae phylogeny through synthesis of multi-gene phylogenetics and phylogenomics.</title>
        <authorList>
            <person name="Vandepol N."/>
            <person name="Liber J."/>
            <person name="Desiro A."/>
            <person name="Na H."/>
            <person name="Kennedy M."/>
            <person name="Barry K."/>
            <person name="Grigoriev I.V."/>
            <person name="Miller A.N."/>
            <person name="O'Donnell K."/>
            <person name="Stajich J.E."/>
            <person name="Bonito G."/>
        </authorList>
    </citation>
    <scope>NUCLEOTIDE SEQUENCE</scope>
    <source>
        <strain evidence="1">MES-2147</strain>
    </source>
</reference>
<proteinExistence type="predicted"/>
<dbReference type="InterPro" id="IPR015915">
    <property type="entry name" value="Kelch-typ_b-propeller"/>
</dbReference>
<dbReference type="EMBL" id="JAAAHW010002522">
    <property type="protein sequence ID" value="KAF9991799.1"/>
    <property type="molecule type" value="Genomic_DNA"/>
</dbReference>
<dbReference type="SUPFAM" id="SSF50965">
    <property type="entry name" value="Galactose oxidase, central domain"/>
    <property type="match status" value="1"/>
</dbReference>
<feature type="non-terminal residue" evidence="1">
    <location>
        <position position="134"/>
    </location>
</feature>
<name>A0A9P6SQG5_9FUNG</name>
<dbReference type="InterPro" id="IPR011043">
    <property type="entry name" value="Gal_Oxase/kelch_b-propeller"/>
</dbReference>
<comment type="caution">
    <text evidence="1">The sequence shown here is derived from an EMBL/GenBank/DDBJ whole genome shotgun (WGS) entry which is preliminary data.</text>
</comment>
<dbReference type="Gene3D" id="2.120.10.80">
    <property type="entry name" value="Kelch-type beta propeller"/>
    <property type="match status" value="1"/>
</dbReference>
<dbReference type="AlphaFoldDB" id="A0A9P6SQG5"/>
<dbReference type="Proteomes" id="UP000749646">
    <property type="component" value="Unassembled WGS sequence"/>
</dbReference>
<evidence type="ECO:0008006" key="3">
    <source>
        <dbReference type="Google" id="ProtNLM"/>
    </source>
</evidence>
<accession>A0A9P6SQG5</accession>
<evidence type="ECO:0000313" key="1">
    <source>
        <dbReference type="EMBL" id="KAF9991799.1"/>
    </source>
</evidence>
<organism evidence="1 2">
    <name type="scientific">Modicella reniformis</name>
    <dbReference type="NCBI Taxonomy" id="1440133"/>
    <lineage>
        <taxon>Eukaryota</taxon>
        <taxon>Fungi</taxon>
        <taxon>Fungi incertae sedis</taxon>
        <taxon>Mucoromycota</taxon>
        <taxon>Mortierellomycotina</taxon>
        <taxon>Mortierellomycetes</taxon>
        <taxon>Mortierellales</taxon>
        <taxon>Mortierellaceae</taxon>
        <taxon>Modicella</taxon>
    </lineage>
</organism>
<dbReference type="OrthoDB" id="432528at2759"/>
<evidence type="ECO:0000313" key="2">
    <source>
        <dbReference type="Proteomes" id="UP000749646"/>
    </source>
</evidence>
<protein>
    <recommendedName>
        <fullName evidence="3">Galactose oxidase</fullName>
    </recommendedName>
</protein>
<keyword evidence="2" id="KW-1185">Reference proteome</keyword>
<sequence>MGGCDQWSSNTITTTAPQDINDDGVITHCASFDTLFTLSSNSVVSDNPKASRITISGIVPPARLRSCTVVMPNNNVLMIGGEDPLKGNIGLADAWILDTQSWTWEQQDIRGLPADGIMGHSCLLAHYDQILVVG</sequence>
<gene>
    <name evidence="1" type="ORF">BGZ65_000073</name>
</gene>